<keyword evidence="3" id="KW-0418">Kinase</keyword>
<comment type="caution">
    <text evidence="8">The sequence shown here is derived from an EMBL/GenBank/DDBJ whole genome shotgun (WGS) entry which is preliminary data.</text>
</comment>
<evidence type="ECO:0000256" key="2">
    <source>
        <dbReference type="ARBA" id="ARBA00022679"/>
    </source>
</evidence>
<dbReference type="InterPro" id="IPR016152">
    <property type="entry name" value="PTrfase/Anion_transptr"/>
</dbReference>
<dbReference type="STRING" id="1432562.WN59_09885"/>
<keyword evidence="2" id="KW-0808">Transferase</keyword>
<evidence type="ECO:0000313" key="8">
    <source>
        <dbReference type="EMBL" id="KKK33908.1"/>
    </source>
</evidence>
<evidence type="ECO:0000256" key="3">
    <source>
        <dbReference type="ARBA" id="ARBA00022777"/>
    </source>
</evidence>
<organism evidence="8 9">
    <name type="scientific">Salinicoccus sediminis</name>
    <dbReference type="NCBI Taxonomy" id="1432562"/>
    <lineage>
        <taxon>Bacteria</taxon>
        <taxon>Bacillati</taxon>
        <taxon>Bacillota</taxon>
        <taxon>Bacilli</taxon>
        <taxon>Bacillales</taxon>
        <taxon>Staphylococcaceae</taxon>
        <taxon>Salinicoccus</taxon>
    </lineage>
</organism>
<name>A0A0M2SI08_9STAP</name>
<feature type="domain" description="PRD" evidence="7">
    <location>
        <begin position="280"/>
        <end position="387"/>
    </location>
</feature>
<evidence type="ECO:0000256" key="5">
    <source>
        <dbReference type="SAM" id="Coils"/>
    </source>
</evidence>
<dbReference type="PATRIC" id="fig|1432562.3.peg.1960"/>
<dbReference type="InterPro" id="IPR036634">
    <property type="entry name" value="PRD_sf"/>
</dbReference>
<dbReference type="PANTHER" id="PTHR36203:SF1">
    <property type="entry name" value="ASCORBATE-SPECIFIC PTS SYSTEM EIIA COMPONENT"/>
    <property type="match status" value="1"/>
</dbReference>
<dbReference type="OrthoDB" id="369398at2"/>
<dbReference type="PROSITE" id="PS51099">
    <property type="entry name" value="PTS_EIIB_TYPE_2"/>
    <property type="match status" value="1"/>
</dbReference>
<dbReference type="PROSITE" id="PS51372">
    <property type="entry name" value="PRD_2"/>
    <property type="match status" value="1"/>
</dbReference>
<evidence type="ECO:0000313" key="9">
    <source>
        <dbReference type="Proteomes" id="UP000034287"/>
    </source>
</evidence>
<dbReference type="GO" id="GO:0016301">
    <property type="term" value="F:kinase activity"/>
    <property type="evidence" value="ECO:0007669"/>
    <property type="project" value="UniProtKB-KW"/>
</dbReference>
<dbReference type="SUPFAM" id="SSF52794">
    <property type="entry name" value="PTS system IIB component-like"/>
    <property type="match status" value="1"/>
</dbReference>
<sequence>MSEKYKEIVRYLLNVNHEKIESLTRRFDIASEEVANLANDINEHLRKKVVINNGEMVYIATEFTSMIAEYYQIPIDELTPIYKPEVRRDIAFLKIALNDEYLSLDNVSEHCLASKNTLTNDIKVINRYIYENDIFIEYQRKYGYLLKGQELNIRAEIMNVVDRMFQYPNGRSLLEEKVIMVKGEYFLLTERIRKLESKLDITLSDEYLNKLPYIILIMIKRSEITDKEWDLSIKFQDLSNTKEFKEIQGLFWGYPELSKRDLTYLALVFLGANRVDLKTESDVKSEIKIEEFVDFITMKLEEKLAFNFKNNQFKSKLTQHLIPALVRKNLKLTIENPVTDDFIQRYYPVYEVVKEIIDGYKNIGLDEAEIVYLAMIVLGHMYYINNEEYRNNKELKAVVVCHSGHSISELMKVQLKDMFPDVNYVGTCSMRQFYEASLNVDIVFSTIPLNTNKKVFIMENIFSDKGREEFKKKVESYFELDPNIKTRQLMNFLKDVIPEENYEEIQDKAHTFFETEEEEFNNSLGLLEEHQIKFVRDKGIFQMAAKGLNLLKNRGSINQNYFDSTMDIFEEKYQTMIIGPNIYLPHAPVEEGAIREDYQLLINPSLEKCVLCISPESNNAHVKKLLELNGLFTDDLFMKRLYKSNEKDLVKLIEGSYECGIW</sequence>
<evidence type="ECO:0000259" key="6">
    <source>
        <dbReference type="PROSITE" id="PS51099"/>
    </source>
</evidence>
<dbReference type="SUPFAM" id="SSF63520">
    <property type="entry name" value="PTS-regulatory domain, PRD"/>
    <property type="match status" value="1"/>
</dbReference>
<dbReference type="EMBL" id="LAYZ01000024">
    <property type="protein sequence ID" value="KKK33908.1"/>
    <property type="molecule type" value="Genomic_DNA"/>
</dbReference>
<evidence type="ECO:0000256" key="1">
    <source>
        <dbReference type="ARBA" id="ARBA00022553"/>
    </source>
</evidence>
<dbReference type="Pfam" id="PF00874">
    <property type="entry name" value="PRD"/>
    <property type="match status" value="1"/>
</dbReference>
<dbReference type="CDD" id="cd05568">
    <property type="entry name" value="PTS_IIB_bgl_like"/>
    <property type="match status" value="1"/>
</dbReference>
<dbReference type="GO" id="GO:0008982">
    <property type="term" value="F:protein-N(PI)-phosphohistidine-sugar phosphotransferase activity"/>
    <property type="evidence" value="ECO:0007669"/>
    <property type="project" value="InterPro"/>
</dbReference>
<dbReference type="InterPro" id="IPR036095">
    <property type="entry name" value="PTS_EIIB-like_sf"/>
</dbReference>
<dbReference type="InterPro" id="IPR007737">
    <property type="entry name" value="Mga_HTH"/>
</dbReference>
<evidence type="ECO:0000259" key="7">
    <source>
        <dbReference type="PROSITE" id="PS51372"/>
    </source>
</evidence>
<dbReference type="GO" id="GO:0009401">
    <property type="term" value="P:phosphoenolpyruvate-dependent sugar phosphotransferase system"/>
    <property type="evidence" value="ECO:0007669"/>
    <property type="project" value="InterPro"/>
</dbReference>
<dbReference type="Pfam" id="PF05043">
    <property type="entry name" value="Mga"/>
    <property type="match status" value="1"/>
</dbReference>
<dbReference type="GO" id="GO:0006355">
    <property type="term" value="P:regulation of DNA-templated transcription"/>
    <property type="evidence" value="ECO:0007669"/>
    <property type="project" value="InterPro"/>
</dbReference>
<dbReference type="InterPro" id="IPR013011">
    <property type="entry name" value="PTS_EIIB_2"/>
</dbReference>
<dbReference type="Gene3D" id="3.40.930.10">
    <property type="entry name" value="Mannitol-specific EII, Chain A"/>
    <property type="match status" value="1"/>
</dbReference>
<keyword evidence="5" id="KW-0175">Coiled coil</keyword>
<dbReference type="InterPro" id="IPR011608">
    <property type="entry name" value="PRD"/>
</dbReference>
<dbReference type="SUPFAM" id="SSF55804">
    <property type="entry name" value="Phoshotransferase/anion transport protein"/>
    <property type="match status" value="1"/>
</dbReference>
<keyword evidence="9" id="KW-1185">Reference proteome</keyword>
<feature type="domain" description="PTS EIIB type-2" evidence="6">
    <location>
        <begin position="395"/>
        <end position="482"/>
    </location>
</feature>
<evidence type="ECO:0000256" key="4">
    <source>
        <dbReference type="ARBA" id="ARBA00023159"/>
    </source>
</evidence>
<dbReference type="AlphaFoldDB" id="A0A0M2SI08"/>
<reference evidence="8 9" key="1">
    <citation type="submission" date="2015-04" db="EMBL/GenBank/DDBJ databases">
        <title>Taxonomic description and genome sequence of Salinicoccus sediminis sp. nov., a novel hyper halotolerant bacterium isolated from marine sediment.</title>
        <authorList>
            <person name="Mathan Kumar R."/>
            <person name="Kaur G."/>
            <person name="Kumar N."/>
            <person name="Kumar A."/>
            <person name="Singh N.K."/>
            <person name="Kaur N."/>
            <person name="Mayilraj S."/>
        </authorList>
    </citation>
    <scope>NUCLEOTIDE SEQUENCE [LARGE SCALE GENOMIC DNA]</scope>
    <source>
        <strain evidence="8 9">SV-16</strain>
    </source>
</reference>
<dbReference type="Gene3D" id="1.10.1790.10">
    <property type="entry name" value="PRD domain"/>
    <property type="match status" value="1"/>
</dbReference>
<dbReference type="InterPro" id="IPR051351">
    <property type="entry name" value="Ascorbate-PTS_EIIA_comp"/>
</dbReference>
<keyword evidence="1" id="KW-0597">Phosphoprotein</keyword>
<dbReference type="Gene3D" id="3.40.50.2300">
    <property type="match status" value="1"/>
</dbReference>
<keyword evidence="4" id="KW-0010">Activator</keyword>
<feature type="coiled-coil region" evidence="5">
    <location>
        <begin position="20"/>
        <end position="47"/>
    </location>
</feature>
<dbReference type="RefSeq" id="WP_046516619.1">
    <property type="nucleotide sequence ID" value="NZ_LAYZ01000024.1"/>
</dbReference>
<protein>
    <submittedName>
        <fullName evidence="8">Uncharacterized protein</fullName>
    </submittedName>
</protein>
<proteinExistence type="predicted"/>
<accession>A0A0M2SI08</accession>
<dbReference type="PANTHER" id="PTHR36203">
    <property type="entry name" value="ASCORBATE-SPECIFIC PTS SYSTEM EIIA COMPONENT"/>
    <property type="match status" value="1"/>
</dbReference>
<gene>
    <name evidence="8" type="ORF">WN59_09885</name>
</gene>
<dbReference type="Proteomes" id="UP000034287">
    <property type="component" value="Unassembled WGS sequence"/>
</dbReference>